<dbReference type="Proteomes" id="UP000664940">
    <property type="component" value="Unassembled WGS sequence"/>
</dbReference>
<protein>
    <submittedName>
        <fullName evidence="1">Uncharacterized protein</fullName>
    </submittedName>
</protein>
<sequence length="149" mass="16699">MAKRRLNAALDSLVPTQALPASFAEQHLQTDAPAGGSEWTGVGARLPEMPAYTNRRHRTEPRHHQPRALCPRLLRESCRFHARAHFITYQRTGRRASVEREEVLTTRNLTQARNSETQALASAGRRSDFGAELYSVWIRAACHGQASAQ</sequence>
<name>A0A833YWH8_9CHIR</name>
<evidence type="ECO:0000313" key="1">
    <source>
        <dbReference type="EMBL" id="KAF6081779.1"/>
    </source>
</evidence>
<evidence type="ECO:0000313" key="2">
    <source>
        <dbReference type="Proteomes" id="UP000664940"/>
    </source>
</evidence>
<proteinExistence type="predicted"/>
<gene>
    <name evidence="1" type="ORF">HJG60_008798</name>
</gene>
<dbReference type="AlphaFoldDB" id="A0A833YWH8"/>
<organism evidence="1 2">
    <name type="scientific">Phyllostomus discolor</name>
    <name type="common">pale spear-nosed bat</name>
    <dbReference type="NCBI Taxonomy" id="89673"/>
    <lineage>
        <taxon>Eukaryota</taxon>
        <taxon>Metazoa</taxon>
        <taxon>Chordata</taxon>
        <taxon>Craniata</taxon>
        <taxon>Vertebrata</taxon>
        <taxon>Euteleostomi</taxon>
        <taxon>Mammalia</taxon>
        <taxon>Eutheria</taxon>
        <taxon>Laurasiatheria</taxon>
        <taxon>Chiroptera</taxon>
        <taxon>Yangochiroptera</taxon>
        <taxon>Phyllostomidae</taxon>
        <taxon>Phyllostominae</taxon>
        <taxon>Phyllostomus</taxon>
    </lineage>
</organism>
<reference evidence="1 2" key="1">
    <citation type="journal article" date="2020" name="Nature">
        <title>Six reference-quality genomes reveal evolution of bat adaptations.</title>
        <authorList>
            <person name="Jebb D."/>
            <person name="Huang Z."/>
            <person name="Pippel M."/>
            <person name="Hughes G.M."/>
            <person name="Lavrichenko K."/>
            <person name="Devanna P."/>
            <person name="Winkler S."/>
            <person name="Jermiin L.S."/>
            <person name="Skirmuntt E.C."/>
            <person name="Katzourakis A."/>
            <person name="Burkitt-Gray L."/>
            <person name="Ray D.A."/>
            <person name="Sullivan K.A.M."/>
            <person name="Roscito J.G."/>
            <person name="Kirilenko B.M."/>
            <person name="Davalos L.M."/>
            <person name="Corthals A.P."/>
            <person name="Power M.L."/>
            <person name="Jones G."/>
            <person name="Ransome R.D."/>
            <person name="Dechmann D.K.N."/>
            <person name="Locatelli A.G."/>
            <person name="Puechmaille S.J."/>
            <person name="Fedrigo O."/>
            <person name="Jarvis E.D."/>
            <person name="Hiller M."/>
            <person name="Vernes S.C."/>
            <person name="Myers E.W."/>
            <person name="Teeling E.C."/>
        </authorList>
    </citation>
    <scope>NUCLEOTIDE SEQUENCE [LARGE SCALE GENOMIC DNA]</scope>
    <source>
        <strain evidence="1">Bat1K_MPI-CBG_1</strain>
    </source>
</reference>
<dbReference type="EMBL" id="JABVXQ010000013">
    <property type="protein sequence ID" value="KAF6081779.1"/>
    <property type="molecule type" value="Genomic_DNA"/>
</dbReference>
<accession>A0A833YWH8</accession>
<comment type="caution">
    <text evidence="1">The sequence shown here is derived from an EMBL/GenBank/DDBJ whole genome shotgun (WGS) entry which is preliminary data.</text>
</comment>